<dbReference type="PANTHER" id="PTHR11003">
    <property type="entry name" value="POTASSIUM CHANNEL, SUBFAMILY K"/>
    <property type="match status" value="1"/>
</dbReference>
<keyword evidence="8" id="KW-0175">Coiled coil</keyword>
<dbReference type="AlphaFoldDB" id="A0AAN7SXW7"/>
<evidence type="ECO:0000256" key="4">
    <source>
        <dbReference type="ARBA" id="ARBA00022989"/>
    </source>
</evidence>
<feature type="transmembrane region" description="Helical" evidence="10">
    <location>
        <begin position="170"/>
        <end position="192"/>
    </location>
</feature>
<evidence type="ECO:0000256" key="1">
    <source>
        <dbReference type="ARBA" id="ARBA00004141"/>
    </source>
</evidence>
<feature type="compositionally biased region" description="Basic and acidic residues" evidence="9">
    <location>
        <begin position="508"/>
        <end position="517"/>
    </location>
</feature>
<feature type="transmembrane region" description="Helical" evidence="10">
    <location>
        <begin position="46"/>
        <end position="67"/>
    </location>
</feature>
<dbReference type="InterPro" id="IPR013099">
    <property type="entry name" value="K_chnl_dom"/>
</dbReference>
<feature type="transmembrane region" description="Helical" evidence="10">
    <location>
        <begin position="132"/>
        <end position="150"/>
    </location>
</feature>
<evidence type="ECO:0000256" key="5">
    <source>
        <dbReference type="ARBA" id="ARBA00023065"/>
    </source>
</evidence>
<dbReference type="Gene3D" id="1.10.287.70">
    <property type="match status" value="2"/>
</dbReference>
<evidence type="ECO:0000259" key="11">
    <source>
        <dbReference type="Pfam" id="PF07885"/>
    </source>
</evidence>
<dbReference type="InterPro" id="IPR003280">
    <property type="entry name" value="2pore_dom_K_chnl"/>
</dbReference>
<feature type="region of interest" description="Disordered" evidence="9">
    <location>
        <begin position="18"/>
        <end position="37"/>
    </location>
</feature>
<feature type="coiled-coil region" evidence="8">
    <location>
        <begin position="676"/>
        <end position="703"/>
    </location>
</feature>
<dbReference type="PANTHER" id="PTHR11003:SF301">
    <property type="entry name" value="POTASSIUM CHANNEL PROTEIN"/>
    <property type="match status" value="1"/>
</dbReference>
<feature type="transmembrane region" description="Helical" evidence="10">
    <location>
        <begin position="375"/>
        <end position="399"/>
    </location>
</feature>
<keyword evidence="5" id="KW-0406">Ion transport</keyword>
<feature type="transmembrane region" description="Helical" evidence="10">
    <location>
        <begin position="405"/>
        <end position="424"/>
    </location>
</feature>
<name>A0AAN7SXW7_9EURO</name>
<keyword evidence="7" id="KW-0407">Ion channel</keyword>
<keyword evidence="2" id="KW-0813">Transport</keyword>
<dbReference type="SUPFAM" id="SSF81324">
    <property type="entry name" value="Voltage-gated potassium channels"/>
    <property type="match status" value="2"/>
</dbReference>
<feature type="transmembrane region" description="Helical" evidence="10">
    <location>
        <begin position="436"/>
        <end position="456"/>
    </location>
</feature>
<evidence type="ECO:0000256" key="6">
    <source>
        <dbReference type="ARBA" id="ARBA00023136"/>
    </source>
</evidence>
<keyword evidence="13" id="KW-1185">Reference proteome</keyword>
<accession>A0AAN7SXW7</accession>
<evidence type="ECO:0000256" key="7">
    <source>
        <dbReference type="ARBA" id="ARBA00023303"/>
    </source>
</evidence>
<dbReference type="EMBL" id="JAVRRJ010000005">
    <property type="protein sequence ID" value="KAK5084423.1"/>
    <property type="molecule type" value="Genomic_DNA"/>
</dbReference>
<comment type="caution">
    <text evidence="12">The sequence shown here is derived from an EMBL/GenBank/DDBJ whole genome shotgun (WGS) entry which is preliminary data.</text>
</comment>
<evidence type="ECO:0000256" key="8">
    <source>
        <dbReference type="SAM" id="Coils"/>
    </source>
</evidence>
<feature type="transmembrane region" description="Helical" evidence="10">
    <location>
        <begin position="212"/>
        <end position="230"/>
    </location>
</feature>
<feature type="domain" description="Potassium channel" evidence="11">
    <location>
        <begin position="219"/>
        <end position="291"/>
    </location>
</feature>
<reference evidence="12 13" key="1">
    <citation type="submission" date="2023-08" db="EMBL/GenBank/DDBJ databases">
        <title>Black Yeasts Isolated from many extreme environments.</title>
        <authorList>
            <person name="Coleine C."/>
            <person name="Stajich J.E."/>
            <person name="Selbmann L."/>
        </authorList>
    </citation>
    <scope>NUCLEOTIDE SEQUENCE [LARGE SCALE GENOMIC DNA]</scope>
    <source>
        <strain evidence="12 13">CCFEE 5910</strain>
    </source>
</reference>
<feature type="domain" description="Potassium channel" evidence="11">
    <location>
        <begin position="386"/>
        <end position="460"/>
    </location>
</feature>
<protein>
    <recommendedName>
        <fullName evidence="11">Potassium channel domain-containing protein</fullName>
    </recommendedName>
</protein>
<evidence type="ECO:0000256" key="10">
    <source>
        <dbReference type="SAM" id="Phobius"/>
    </source>
</evidence>
<feature type="transmembrane region" description="Helical" evidence="10">
    <location>
        <begin position="97"/>
        <end position="120"/>
    </location>
</feature>
<proteinExistence type="predicted"/>
<sequence length="712" mass="80072">MNDPGLDDNITDAATQAQHTIKSQRDQGGLDVPESEDVSRSMPTRWWYASTAFPLIAGTFGPMANAFSVNALVENWRVSVPPGGTEQHGIDLKDPRWLIAVNSVSLVFALTANMSLLLNMAKRIRFEVAQPITIFGFWFASILLIGLLSFASSSAFDAPGVEDQALTQAFYYAIFAAALYQIISYLMCVTVWGAYRGAYSKNFELTPAQRTLMLQTISFLVYLEIGALVYCKVEGWKFLDAVYFMDFTLLTVGIGGEYTPKTHVGRSLLFPFAVGGIIAIGLVVSSIRSMVLERGAEKMSARMTEKTRRRVIAQVTKIQQRGRPSRKTFHGIGKDAIEGLAKDPADDHIEELERRHAEFQAMRSVQDMASKEQRYLGLTVSTTVFAVLWFVGAAVFWQAEKNQQWTYFASLYFAYTSILTIGYGDLLLMANASKPFFVFWSLMAVPTLTILISSMGDTVVKGVKDATIWLGELSVLPSSEGSTRDRLKQSMHRITNGKLSLVSNIHEKEEDTTHRVQEDEEARGDGLQNMPPGLIKLFKSAEDTHIDPSDIQILDRLAGAWSEEEIEGEHDAMDRDDRRAQAEHHYRHLLISQIPRVYAHTKQKVPKKYTYAEWTFYLRLLGEDEADSTLHRKAVLKSKAKGHYRQGSKQTAGEGDPDMKVKWSWIGQNSPLLQDKDEAEWILERLFERLEESSRQAAIFEKDERDESSTSS</sequence>
<dbReference type="Proteomes" id="UP001309876">
    <property type="component" value="Unassembled WGS sequence"/>
</dbReference>
<keyword evidence="4 10" id="KW-1133">Transmembrane helix</keyword>
<keyword evidence="6 10" id="KW-0472">Membrane</keyword>
<comment type="subcellular location">
    <subcellularLocation>
        <location evidence="1">Membrane</location>
        <topology evidence="1">Multi-pass membrane protein</topology>
    </subcellularLocation>
</comment>
<evidence type="ECO:0000313" key="12">
    <source>
        <dbReference type="EMBL" id="KAK5084423.1"/>
    </source>
</evidence>
<feature type="transmembrane region" description="Helical" evidence="10">
    <location>
        <begin position="268"/>
        <end position="291"/>
    </location>
</feature>
<feature type="region of interest" description="Disordered" evidence="9">
    <location>
        <begin position="508"/>
        <end position="527"/>
    </location>
</feature>
<evidence type="ECO:0000256" key="9">
    <source>
        <dbReference type="SAM" id="MobiDB-lite"/>
    </source>
</evidence>
<evidence type="ECO:0000256" key="2">
    <source>
        <dbReference type="ARBA" id="ARBA00022448"/>
    </source>
</evidence>
<keyword evidence="3 10" id="KW-0812">Transmembrane</keyword>
<dbReference type="GO" id="GO:0030322">
    <property type="term" value="P:stabilization of membrane potential"/>
    <property type="evidence" value="ECO:0007669"/>
    <property type="project" value="TreeGrafter"/>
</dbReference>
<dbReference type="GO" id="GO:0015271">
    <property type="term" value="F:outward rectifier potassium channel activity"/>
    <property type="evidence" value="ECO:0007669"/>
    <property type="project" value="TreeGrafter"/>
</dbReference>
<dbReference type="GO" id="GO:0005886">
    <property type="term" value="C:plasma membrane"/>
    <property type="evidence" value="ECO:0007669"/>
    <property type="project" value="TreeGrafter"/>
</dbReference>
<evidence type="ECO:0000313" key="13">
    <source>
        <dbReference type="Proteomes" id="UP001309876"/>
    </source>
</evidence>
<dbReference type="GO" id="GO:0022841">
    <property type="term" value="F:potassium ion leak channel activity"/>
    <property type="evidence" value="ECO:0007669"/>
    <property type="project" value="TreeGrafter"/>
</dbReference>
<gene>
    <name evidence="12" type="ORF">LTR05_005499</name>
</gene>
<dbReference type="Pfam" id="PF07885">
    <property type="entry name" value="Ion_trans_2"/>
    <property type="match status" value="2"/>
</dbReference>
<evidence type="ECO:0000256" key="3">
    <source>
        <dbReference type="ARBA" id="ARBA00022692"/>
    </source>
</evidence>
<organism evidence="12 13">
    <name type="scientific">Lithohypha guttulata</name>
    <dbReference type="NCBI Taxonomy" id="1690604"/>
    <lineage>
        <taxon>Eukaryota</taxon>
        <taxon>Fungi</taxon>
        <taxon>Dikarya</taxon>
        <taxon>Ascomycota</taxon>
        <taxon>Pezizomycotina</taxon>
        <taxon>Eurotiomycetes</taxon>
        <taxon>Chaetothyriomycetidae</taxon>
        <taxon>Chaetothyriales</taxon>
        <taxon>Trichomeriaceae</taxon>
        <taxon>Lithohypha</taxon>
    </lineage>
</organism>